<feature type="compositionally biased region" description="Pro residues" evidence="1">
    <location>
        <begin position="333"/>
        <end position="346"/>
    </location>
</feature>
<dbReference type="InterPro" id="IPR016833">
    <property type="entry name" value="Put_Na-Bile_cotransptr"/>
</dbReference>
<keyword evidence="2" id="KW-1133">Transmembrane helix</keyword>
<name>A0ABS1FLK4_9CORY</name>
<evidence type="ECO:0000256" key="1">
    <source>
        <dbReference type="SAM" id="MobiDB-lite"/>
    </source>
</evidence>
<feature type="transmembrane region" description="Helical" evidence="2">
    <location>
        <begin position="166"/>
        <end position="184"/>
    </location>
</feature>
<dbReference type="EMBL" id="JAENIP010000012">
    <property type="protein sequence ID" value="MBK1844302.1"/>
    <property type="molecule type" value="Genomic_DNA"/>
</dbReference>
<gene>
    <name evidence="3" type="ORF">JIM95_06880</name>
</gene>
<proteinExistence type="predicted"/>
<dbReference type="InterPro" id="IPR038770">
    <property type="entry name" value="Na+/solute_symporter_sf"/>
</dbReference>
<reference evidence="3" key="1">
    <citation type="submission" date="2021-01" db="EMBL/GenBank/DDBJ databases">
        <title>Characterization of Corynebacterium spp. from penguins.</title>
        <authorList>
            <person name="Svec P."/>
        </authorList>
    </citation>
    <scope>NUCLEOTIDE SEQUENCE</scope>
    <source>
        <strain evidence="3">CCM 8835</strain>
    </source>
</reference>
<comment type="caution">
    <text evidence="3">The sequence shown here is derived from an EMBL/GenBank/DDBJ whole genome shotgun (WGS) entry which is preliminary data.</text>
</comment>
<dbReference type="PANTHER" id="PTHR18640">
    <property type="entry name" value="SOLUTE CARRIER FAMILY 10 MEMBER 7"/>
    <property type="match status" value="1"/>
</dbReference>
<feature type="transmembrane region" description="Helical" evidence="2">
    <location>
        <begin position="43"/>
        <end position="65"/>
    </location>
</feature>
<dbReference type="Gene3D" id="1.20.1530.20">
    <property type="match status" value="1"/>
</dbReference>
<dbReference type="PANTHER" id="PTHR18640:SF5">
    <property type="entry name" value="SODIUM_BILE ACID COTRANSPORTER 7"/>
    <property type="match status" value="1"/>
</dbReference>
<accession>A0ABS1FLK4</accession>
<evidence type="ECO:0000256" key="2">
    <source>
        <dbReference type="SAM" id="Phobius"/>
    </source>
</evidence>
<sequence>MLSRIRRPRLDPLIVLILLAVLLAALLPVRGEAATVFSVATKLAIALLFFVYGARLSPTEALAGLRHWRLHTAILAFTYVVFPLIGVALMPFEHLFPTGLFLGIVYLTLVPSTVQSSVAFTSIARGNVAGAIISASASNLLGVVLTPILVMLLMSQGGHVHVSGQVFLDIAVQLLLPFLLGQLARPWIRSIVSHSATKIIDRGSITMVVYSAFSAGMEEGIWSRVTPLDLIGVVLFSVVLVAFMLWLTRFGAQRLGFNRADTLAIQFCGTKKSLATGLPMAAVIFGTGELGLLILPLMIFHQIQLMMCAALASHYAAGKPESEPVAGRLTEPDAPPDSPPFPGGFT</sequence>
<protein>
    <submittedName>
        <fullName evidence="3">Bile acid:sodium symporter</fullName>
    </submittedName>
</protein>
<keyword evidence="2" id="KW-0812">Transmembrane</keyword>
<feature type="transmembrane region" description="Helical" evidence="2">
    <location>
        <begin position="132"/>
        <end position="154"/>
    </location>
</feature>
<organism evidence="3 4">
    <name type="scientific">Corynebacterium antarcticum</name>
    <dbReference type="NCBI Taxonomy" id="2800405"/>
    <lineage>
        <taxon>Bacteria</taxon>
        <taxon>Bacillati</taxon>
        <taxon>Actinomycetota</taxon>
        <taxon>Actinomycetes</taxon>
        <taxon>Mycobacteriales</taxon>
        <taxon>Corynebacteriaceae</taxon>
        <taxon>Corynebacterium</taxon>
    </lineage>
</organism>
<feature type="transmembrane region" description="Helical" evidence="2">
    <location>
        <begin position="280"/>
        <end position="300"/>
    </location>
</feature>
<dbReference type="PIRSF" id="PIRSF026166">
    <property type="entry name" value="UCP026166"/>
    <property type="match status" value="1"/>
</dbReference>
<evidence type="ECO:0000313" key="3">
    <source>
        <dbReference type="EMBL" id="MBK1844302.1"/>
    </source>
</evidence>
<feature type="region of interest" description="Disordered" evidence="1">
    <location>
        <begin position="321"/>
        <end position="346"/>
    </location>
</feature>
<keyword evidence="4" id="KW-1185">Reference proteome</keyword>
<dbReference type="Pfam" id="PF13593">
    <property type="entry name" value="SBF_like"/>
    <property type="match status" value="1"/>
</dbReference>
<evidence type="ECO:0000313" key="4">
    <source>
        <dbReference type="Proteomes" id="UP000650005"/>
    </source>
</evidence>
<keyword evidence="2" id="KW-0472">Membrane</keyword>
<feature type="transmembrane region" description="Helical" evidence="2">
    <location>
        <begin position="98"/>
        <end position="120"/>
    </location>
</feature>
<feature type="transmembrane region" description="Helical" evidence="2">
    <location>
        <begin position="72"/>
        <end position="92"/>
    </location>
</feature>
<dbReference type="Proteomes" id="UP000650005">
    <property type="component" value="Unassembled WGS sequence"/>
</dbReference>
<dbReference type="RefSeq" id="WP_200258419.1">
    <property type="nucleotide sequence ID" value="NZ_JAENIP020000002.1"/>
</dbReference>
<feature type="transmembrane region" description="Helical" evidence="2">
    <location>
        <begin position="227"/>
        <end position="247"/>
    </location>
</feature>